<dbReference type="EMBL" id="FRFD01000003">
    <property type="protein sequence ID" value="SHO44374.1"/>
    <property type="molecule type" value="Genomic_DNA"/>
</dbReference>
<dbReference type="PANTHER" id="PTHR43026">
    <property type="entry name" value="2-HYDROXYACID DEHYDROGENASE HOMOLOG 1-RELATED"/>
    <property type="match status" value="1"/>
</dbReference>
<dbReference type="InterPro" id="IPR006140">
    <property type="entry name" value="D-isomer_DH_NAD-bd"/>
</dbReference>
<dbReference type="PROSITE" id="PS00671">
    <property type="entry name" value="D_2_HYDROXYACID_DH_3"/>
    <property type="match status" value="1"/>
</dbReference>
<dbReference type="CDD" id="cd12185">
    <property type="entry name" value="HGDH_LDH_like"/>
    <property type="match status" value="1"/>
</dbReference>
<dbReference type="OrthoDB" id="9805416at2"/>
<dbReference type="GO" id="GO:0008720">
    <property type="term" value="F:D-lactate dehydrogenase (NAD+) activity"/>
    <property type="evidence" value="ECO:0007669"/>
    <property type="project" value="TreeGrafter"/>
</dbReference>
<dbReference type="Pfam" id="PF00389">
    <property type="entry name" value="2-Hacid_dh"/>
    <property type="match status" value="1"/>
</dbReference>
<proteinExistence type="inferred from homology"/>
<gene>
    <name evidence="7" type="ORF">SAMN02745217_00572</name>
</gene>
<dbReference type="SUPFAM" id="SSF52283">
    <property type="entry name" value="Formate/glycerate dehydrogenase catalytic domain-like"/>
    <property type="match status" value="1"/>
</dbReference>
<evidence type="ECO:0000256" key="2">
    <source>
        <dbReference type="ARBA" id="ARBA00023002"/>
    </source>
</evidence>
<feature type="domain" description="D-isomer specific 2-hydroxyacid dehydrogenase NAD-binding" evidence="6">
    <location>
        <begin position="109"/>
        <end position="295"/>
    </location>
</feature>
<dbReference type="InterPro" id="IPR058205">
    <property type="entry name" value="D-LDH-like"/>
</dbReference>
<dbReference type="Proteomes" id="UP000184612">
    <property type="component" value="Unassembled WGS sequence"/>
</dbReference>
<dbReference type="PROSITE" id="PS00670">
    <property type="entry name" value="D_2_HYDROXYACID_DH_2"/>
    <property type="match status" value="1"/>
</dbReference>
<evidence type="ECO:0000259" key="6">
    <source>
        <dbReference type="Pfam" id="PF02826"/>
    </source>
</evidence>
<dbReference type="SUPFAM" id="SSF51735">
    <property type="entry name" value="NAD(P)-binding Rossmann-fold domains"/>
    <property type="match status" value="1"/>
</dbReference>
<dbReference type="GO" id="GO:0051287">
    <property type="term" value="F:NAD binding"/>
    <property type="evidence" value="ECO:0007669"/>
    <property type="project" value="InterPro"/>
</dbReference>
<dbReference type="Gene3D" id="3.40.50.720">
    <property type="entry name" value="NAD(P)-binding Rossmann-like Domain"/>
    <property type="match status" value="2"/>
</dbReference>
<evidence type="ECO:0000313" key="7">
    <source>
        <dbReference type="EMBL" id="SHO44374.1"/>
    </source>
</evidence>
<dbReference type="AlphaFoldDB" id="A0A1M7XZ07"/>
<name>A0A1M7XZ07_9FIRM</name>
<protein>
    <submittedName>
        <fullName evidence="7">D-lactate dehydrogenase</fullName>
    </submittedName>
</protein>
<reference evidence="7 8" key="1">
    <citation type="submission" date="2016-12" db="EMBL/GenBank/DDBJ databases">
        <authorList>
            <person name="Song W.-J."/>
            <person name="Kurnit D.M."/>
        </authorList>
    </citation>
    <scope>NUCLEOTIDE SEQUENCE [LARGE SCALE GENOMIC DNA]</scope>
    <source>
        <strain evidence="7 8">DSM 12503</strain>
    </source>
</reference>
<evidence type="ECO:0000256" key="4">
    <source>
        <dbReference type="RuleBase" id="RU003719"/>
    </source>
</evidence>
<evidence type="ECO:0000256" key="3">
    <source>
        <dbReference type="ARBA" id="ARBA00023027"/>
    </source>
</evidence>
<feature type="domain" description="D-isomer specific 2-hydroxyacid dehydrogenase catalytic" evidence="5">
    <location>
        <begin position="4"/>
        <end position="324"/>
    </location>
</feature>
<evidence type="ECO:0000259" key="5">
    <source>
        <dbReference type="Pfam" id="PF00389"/>
    </source>
</evidence>
<evidence type="ECO:0000256" key="1">
    <source>
        <dbReference type="ARBA" id="ARBA00005854"/>
    </source>
</evidence>
<dbReference type="PANTHER" id="PTHR43026:SF1">
    <property type="entry name" value="2-HYDROXYACID DEHYDROGENASE HOMOLOG 1-RELATED"/>
    <property type="match status" value="1"/>
</dbReference>
<dbReference type="Pfam" id="PF02826">
    <property type="entry name" value="2-Hacid_dh_C"/>
    <property type="match status" value="1"/>
</dbReference>
<dbReference type="InterPro" id="IPR029753">
    <property type="entry name" value="D-isomer_DH_CS"/>
</dbReference>
<keyword evidence="2 4" id="KW-0560">Oxidoreductase</keyword>
<sequence length="326" mass="36689">MRIAVYELRQDEKKKLEELKEKHGIELVTTGKTLNKQTLKLCAGCEGVSILGRSSLDEELLAGLKKQGTGYISTRTIGYNHIDARFAKEIGLKICNAGYPPKGVAEFAVMLMLLTLRHYKPAMWRQNVNDYSLFGLTGQELGNQTVGVIGTGNIGMEVLKILSGFGCKLVASDKWEKEEGKKYAQYVSLDELYRVSDIITLHVPLLEENRHFINKEAIDKMKTGVILINTARGELMDIEALTEGIESQKIGALGLDVFEKEEGIYHADRKTDILKNRDMVYLRQFPNVVMTQHMAFYTKANIDSMVTWGIEGILDMYGGRVCRQEI</sequence>
<evidence type="ECO:0000313" key="8">
    <source>
        <dbReference type="Proteomes" id="UP000184612"/>
    </source>
</evidence>
<keyword evidence="8" id="KW-1185">Reference proteome</keyword>
<dbReference type="InterPro" id="IPR006139">
    <property type="entry name" value="D-isomer_2_OHA_DH_cat_dom"/>
</dbReference>
<dbReference type="RefSeq" id="WP_073587891.1">
    <property type="nucleotide sequence ID" value="NZ_FRFD01000003.1"/>
</dbReference>
<accession>A0A1M7XZ07</accession>
<keyword evidence="3" id="KW-0520">NAD</keyword>
<organism evidence="7 8">
    <name type="scientific">Anaerocolumna xylanovorans DSM 12503</name>
    <dbReference type="NCBI Taxonomy" id="1121345"/>
    <lineage>
        <taxon>Bacteria</taxon>
        <taxon>Bacillati</taxon>
        <taxon>Bacillota</taxon>
        <taxon>Clostridia</taxon>
        <taxon>Lachnospirales</taxon>
        <taxon>Lachnospiraceae</taxon>
        <taxon>Anaerocolumna</taxon>
    </lineage>
</organism>
<dbReference type="STRING" id="1121345.SAMN02745217_00572"/>
<dbReference type="InterPro" id="IPR036291">
    <property type="entry name" value="NAD(P)-bd_dom_sf"/>
</dbReference>
<comment type="similarity">
    <text evidence="1 4">Belongs to the D-isomer specific 2-hydroxyacid dehydrogenase family.</text>
</comment>